<dbReference type="Proteomes" id="UP000481858">
    <property type="component" value="Unassembled WGS sequence"/>
</dbReference>
<feature type="compositionally biased region" description="Basic and acidic residues" evidence="6">
    <location>
        <begin position="611"/>
        <end position="621"/>
    </location>
</feature>
<sequence length="932" mass="103372">MVNNTVTYSAEYLAQDRRPLVNAFYSIPIPLEILSTLYRCYVKASPNSDGHLGYDDYLIIWATITAVAECIAGLVYGPPGGLGRHVQTLKPGTISHYLQGDYIFSHFYDFAIASTKLSILALYHRIFVTTRMRVAVWITAGLVFAWLIEMEIILGLGCQPIQGWWDPAIAATAKCVDKVAFTYSTNILNLIFDLWIFSMPIPIIMKLEVNRGKRIALCCLFSIGLGVCGLSIARLSVVFSAGSGDVTWEEVPLGILSALEPCGAILCANLPLIYREIIRTFKRLGITLKSTRDASAGSEELLSPYSATTGQEWIRIDANGAKKTAPGFPKASVTRGNTAESEQELNKRGGIKIEQEFELQSTGSSHSHKDLVSKLRFHGMAIIQGLPGVEVTIYTNSGTAKEYNDPSRAERLQRRPQVVTKYIECGDDEQFGIHLKATGEYSWGLKNHVLNFVAVIDGFWAKSEFCRQEDVKEKGWKGDISYRVAKNPNGGTVHIVQGFAFSKLTQVDRRQTKQHYIETKGMGRLGTIEIRVYRMMLEKGDGAFLIPIDQSDLVVFQEATKGKGQTHRTKFINSQPATTPTYIKSSRLSEDDGPIAIFQFKYRSREALSLKGITPDRRNNNENDDSQQCDSRPNQRNPPSGGRQPKAKTEKEGRHNADNIRPLPNPIASHDKNVKSAPPPRLQRSTFPNSQPSRSRAKQPARDQNDAQAKRRKEKKMKNSCRVTDEEAKQLVDDLIRTMYTNHPARFAAIKSESDDEDLSTITMGSDSEDDDSPPGMNLVGSRNKPFSIIGEDGNAYKPHKFSGVRVSGNLDEDDAASVQEIDTPRTSWSSDTILPSIEEDDHVPRIGATMKRLRGLGQKFYRALSGARKATQPHHHPIGNNPAPAAAATGANSDKGAVAKRKLGETTEGPRPFKISKTRDRREIIDLVDSD</sequence>
<feature type="transmembrane region" description="Helical" evidence="7">
    <location>
        <begin position="217"/>
        <end position="241"/>
    </location>
</feature>
<reference evidence="10 11" key="1">
    <citation type="submission" date="2019-12" db="EMBL/GenBank/DDBJ databases">
        <title>Draft genome sequence of the ascomycete Xylaria multiplex DSM 110363.</title>
        <authorList>
            <person name="Buettner E."/>
            <person name="Kellner H."/>
        </authorList>
    </citation>
    <scope>NUCLEOTIDE SEQUENCE [LARGE SCALE GENOMIC DNA]</scope>
    <source>
        <strain evidence="10 11">DSM 110363</strain>
    </source>
</reference>
<feature type="region of interest" description="Disordered" evidence="6">
    <location>
        <begin position="324"/>
        <end position="347"/>
    </location>
</feature>
<evidence type="ECO:0000256" key="5">
    <source>
        <dbReference type="ARBA" id="ARBA00038359"/>
    </source>
</evidence>
<evidence type="ECO:0000256" key="7">
    <source>
        <dbReference type="SAM" id="Phobius"/>
    </source>
</evidence>
<keyword evidence="4 7" id="KW-0472">Membrane</keyword>
<gene>
    <name evidence="10" type="ORF">GQX73_g7056</name>
</gene>
<dbReference type="AlphaFoldDB" id="A0A7C8N4Q4"/>
<dbReference type="PANTHER" id="PTHR33048">
    <property type="entry name" value="PTH11-LIKE INTEGRAL MEMBRANE PROTEIN (AFU_ORTHOLOGUE AFUA_5G11245)"/>
    <property type="match status" value="1"/>
</dbReference>
<feature type="transmembrane region" description="Helical" evidence="7">
    <location>
        <begin position="58"/>
        <end position="76"/>
    </location>
</feature>
<dbReference type="InterPro" id="IPR057678">
    <property type="entry name" value="DUF7918"/>
</dbReference>
<evidence type="ECO:0000259" key="8">
    <source>
        <dbReference type="Pfam" id="PF20684"/>
    </source>
</evidence>
<evidence type="ECO:0000256" key="1">
    <source>
        <dbReference type="ARBA" id="ARBA00004141"/>
    </source>
</evidence>
<feature type="region of interest" description="Disordered" evidence="6">
    <location>
        <begin position="752"/>
        <end position="795"/>
    </location>
</feature>
<feature type="region of interest" description="Disordered" evidence="6">
    <location>
        <begin position="611"/>
        <end position="723"/>
    </location>
</feature>
<organism evidence="10 11">
    <name type="scientific">Xylaria multiplex</name>
    <dbReference type="NCBI Taxonomy" id="323545"/>
    <lineage>
        <taxon>Eukaryota</taxon>
        <taxon>Fungi</taxon>
        <taxon>Dikarya</taxon>
        <taxon>Ascomycota</taxon>
        <taxon>Pezizomycotina</taxon>
        <taxon>Sordariomycetes</taxon>
        <taxon>Xylariomycetidae</taxon>
        <taxon>Xylariales</taxon>
        <taxon>Xylariaceae</taxon>
        <taxon>Xylaria</taxon>
    </lineage>
</organism>
<evidence type="ECO:0000259" key="9">
    <source>
        <dbReference type="Pfam" id="PF25534"/>
    </source>
</evidence>
<dbReference type="PANTHER" id="PTHR33048:SF8">
    <property type="entry name" value="INTEGRAL MEMBRANE PROTEIN-RELATED"/>
    <property type="match status" value="1"/>
</dbReference>
<feature type="compositionally biased region" description="Basic and acidic residues" evidence="6">
    <location>
        <begin position="700"/>
        <end position="709"/>
    </location>
</feature>
<evidence type="ECO:0000256" key="3">
    <source>
        <dbReference type="ARBA" id="ARBA00022989"/>
    </source>
</evidence>
<feature type="compositionally biased region" description="Polar residues" evidence="6">
    <location>
        <begin position="628"/>
        <end position="638"/>
    </location>
</feature>
<evidence type="ECO:0000313" key="10">
    <source>
        <dbReference type="EMBL" id="KAF2966517.1"/>
    </source>
</evidence>
<feature type="compositionally biased region" description="Basic residues" evidence="6">
    <location>
        <begin position="710"/>
        <end position="719"/>
    </location>
</feature>
<comment type="caution">
    <text evidence="10">The sequence shown here is derived from an EMBL/GenBank/DDBJ whole genome shotgun (WGS) entry which is preliminary data.</text>
</comment>
<accession>A0A7C8N4Q4</accession>
<dbReference type="InParanoid" id="A0A7C8N4Q4"/>
<evidence type="ECO:0000313" key="11">
    <source>
        <dbReference type="Proteomes" id="UP000481858"/>
    </source>
</evidence>
<dbReference type="OrthoDB" id="5342292at2759"/>
<dbReference type="InterPro" id="IPR049326">
    <property type="entry name" value="Rhodopsin_dom_fungi"/>
</dbReference>
<keyword evidence="2 7" id="KW-0812">Transmembrane</keyword>
<feature type="transmembrane region" description="Helical" evidence="7">
    <location>
        <begin position="20"/>
        <end position="38"/>
    </location>
</feature>
<keyword evidence="3 7" id="KW-1133">Transmembrane helix</keyword>
<feature type="compositionally biased region" description="Basic and acidic residues" evidence="6">
    <location>
        <begin position="647"/>
        <end position="658"/>
    </location>
</feature>
<feature type="domain" description="Rhodopsin" evidence="8">
    <location>
        <begin position="39"/>
        <end position="274"/>
    </location>
</feature>
<evidence type="ECO:0000256" key="2">
    <source>
        <dbReference type="ARBA" id="ARBA00022692"/>
    </source>
</evidence>
<feature type="compositionally biased region" description="Polar residues" evidence="6">
    <location>
        <begin position="825"/>
        <end position="834"/>
    </location>
</feature>
<feature type="transmembrane region" description="Helical" evidence="7">
    <location>
        <begin position="187"/>
        <end position="205"/>
    </location>
</feature>
<evidence type="ECO:0000256" key="6">
    <source>
        <dbReference type="SAM" id="MobiDB-lite"/>
    </source>
</evidence>
<name>A0A7C8N4Q4_9PEZI</name>
<dbReference type="EMBL" id="WUBL01000087">
    <property type="protein sequence ID" value="KAF2966517.1"/>
    <property type="molecule type" value="Genomic_DNA"/>
</dbReference>
<dbReference type="InterPro" id="IPR052337">
    <property type="entry name" value="SAT4-like"/>
</dbReference>
<feature type="domain" description="DUF7918" evidence="9">
    <location>
        <begin position="388"/>
        <end position="615"/>
    </location>
</feature>
<protein>
    <submittedName>
        <fullName evidence="10">Uncharacterized protein</fullName>
    </submittedName>
</protein>
<keyword evidence="11" id="KW-1185">Reference proteome</keyword>
<dbReference type="Pfam" id="PF20684">
    <property type="entry name" value="Fung_rhodopsin"/>
    <property type="match status" value="1"/>
</dbReference>
<feature type="transmembrane region" description="Helical" evidence="7">
    <location>
        <begin position="135"/>
        <end position="157"/>
    </location>
</feature>
<feature type="compositionally biased region" description="Low complexity" evidence="6">
    <location>
        <begin position="879"/>
        <end position="893"/>
    </location>
</feature>
<feature type="region of interest" description="Disordered" evidence="6">
    <location>
        <begin position="866"/>
        <end position="919"/>
    </location>
</feature>
<dbReference type="GO" id="GO:0016020">
    <property type="term" value="C:membrane"/>
    <property type="evidence" value="ECO:0007669"/>
    <property type="project" value="UniProtKB-SubCell"/>
</dbReference>
<feature type="region of interest" description="Disordered" evidence="6">
    <location>
        <begin position="816"/>
        <end position="841"/>
    </location>
</feature>
<comment type="similarity">
    <text evidence="5">Belongs to the SAT4 family.</text>
</comment>
<dbReference type="Pfam" id="PF25534">
    <property type="entry name" value="DUF7918"/>
    <property type="match status" value="1"/>
</dbReference>
<proteinExistence type="inferred from homology"/>
<evidence type="ECO:0000256" key="4">
    <source>
        <dbReference type="ARBA" id="ARBA00023136"/>
    </source>
</evidence>
<feature type="compositionally biased region" description="Polar residues" evidence="6">
    <location>
        <begin position="683"/>
        <end position="694"/>
    </location>
</feature>
<comment type="subcellular location">
    <subcellularLocation>
        <location evidence="1">Membrane</location>
        <topology evidence="1">Multi-pass membrane protein</topology>
    </subcellularLocation>
</comment>